<accession>A0AAJ0FLB9</accession>
<organism evidence="1 2">
    <name type="scientific">Phialemonium atrogriseum</name>
    <dbReference type="NCBI Taxonomy" id="1093897"/>
    <lineage>
        <taxon>Eukaryota</taxon>
        <taxon>Fungi</taxon>
        <taxon>Dikarya</taxon>
        <taxon>Ascomycota</taxon>
        <taxon>Pezizomycotina</taxon>
        <taxon>Sordariomycetes</taxon>
        <taxon>Sordariomycetidae</taxon>
        <taxon>Cephalothecales</taxon>
        <taxon>Cephalothecaceae</taxon>
        <taxon>Phialemonium</taxon>
    </lineage>
</organism>
<evidence type="ECO:0000313" key="2">
    <source>
        <dbReference type="Proteomes" id="UP001244011"/>
    </source>
</evidence>
<gene>
    <name evidence="1" type="ORF">QBC33DRAFT_102451</name>
</gene>
<dbReference type="GeneID" id="85305040"/>
<keyword evidence="2" id="KW-1185">Reference proteome</keyword>
<dbReference type="Proteomes" id="UP001244011">
    <property type="component" value="Unassembled WGS sequence"/>
</dbReference>
<sequence>MGLAWRTFSSGAVAREVLYIHASTVSSHAEGRSPLLPADHPYYHSSERTVFQGSLVQKDPPLDLCASLLTGHLPRKHRPTLAFITTNGSSYVPSCSASAGTCGRVPPPSLCNRGVSPSRSGSSLFTNVATCLLGYAIPVLARGVSWVYWASCSAFPPPLLLAAQSLWQEVQGGNAKANATDGRRSCRPSRSLSNLPDRVLLRNRKYDAAMGRKRNI</sequence>
<evidence type="ECO:0000313" key="1">
    <source>
        <dbReference type="EMBL" id="KAK1766514.1"/>
    </source>
</evidence>
<dbReference type="AlphaFoldDB" id="A0AAJ0FLB9"/>
<name>A0AAJ0FLB9_9PEZI</name>
<proteinExistence type="predicted"/>
<dbReference type="EMBL" id="MU839011">
    <property type="protein sequence ID" value="KAK1766514.1"/>
    <property type="molecule type" value="Genomic_DNA"/>
</dbReference>
<dbReference type="RefSeq" id="XP_060282727.1">
    <property type="nucleotide sequence ID" value="XM_060421853.1"/>
</dbReference>
<comment type="caution">
    <text evidence="1">The sequence shown here is derived from an EMBL/GenBank/DDBJ whole genome shotgun (WGS) entry which is preliminary data.</text>
</comment>
<reference evidence="1" key="1">
    <citation type="submission" date="2023-06" db="EMBL/GenBank/DDBJ databases">
        <title>Genome-scale phylogeny and comparative genomics of the fungal order Sordariales.</title>
        <authorList>
            <consortium name="Lawrence Berkeley National Laboratory"/>
            <person name="Hensen N."/>
            <person name="Bonometti L."/>
            <person name="Westerberg I."/>
            <person name="Brannstrom I.O."/>
            <person name="Guillou S."/>
            <person name="Cros-Aarteil S."/>
            <person name="Calhoun S."/>
            <person name="Haridas S."/>
            <person name="Kuo A."/>
            <person name="Mondo S."/>
            <person name="Pangilinan J."/>
            <person name="Riley R."/>
            <person name="Labutti K."/>
            <person name="Andreopoulos B."/>
            <person name="Lipzen A."/>
            <person name="Chen C."/>
            <person name="Yanf M."/>
            <person name="Daum C."/>
            <person name="Ng V."/>
            <person name="Clum A."/>
            <person name="Steindorff A."/>
            <person name="Ohm R."/>
            <person name="Martin F."/>
            <person name="Silar P."/>
            <person name="Natvig D."/>
            <person name="Lalanne C."/>
            <person name="Gautier V."/>
            <person name="Ament-Velasquez S.L."/>
            <person name="Kruys A."/>
            <person name="Hutchinson M.I."/>
            <person name="Powell A.J."/>
            <person name="Barry K."/>
            <person name="Miller A.N."/>
            <person name="Grigoriev I.V."/>
            <person name="Debuchy R."/>
            <person name="Gladieux P."/>
            <person name="Thoren M.H."/>
            <person name="Johannesson H."/>
        </authorList>
    </citation>
    <scope>NUCLEOTIDE SEQUENCE</scope>
    <source>
        <strain evidence="1">8032-3</strain>
    </source>
</reference>
<protein>
    <submittedName>
        <fullName evidence="1">Uncharacterized protein</fullName>
    </submittedName>
</protein>